<accession>A0ABR6VLE4</accession>
<evidence type="ECO:0000256" key="2">
    <source>
        <dbReference type="ARBA" id="ARBA00023125"/>
    </source>
</evidence>
<reference evidence="6 7" key="1">
    <citation type="submission" date="2020-08" db="EMBL/GenBank/DDBJ databases">
        <authorList>
            <person name="Liu C."/>
            <person name="Sun Q."/>
        </authorList>
    </citation>
    <scope>NUCLEOTIDE SEQUENCE [LARGE SCALE GENOMIC DNA]</scope>
    <source>
        <strain evidence="6 7">NSJ-59</strain>
    </source>
</reference>
<organism evidence="6 7">
    <name type="scientific">Megasphaera hominis</name>
    <dbReference type="NCBI Taxonomy" id="159836"/>
    <lineage>
        <taxon>Bacteria</taxon>
        <taxon>Bacillati</taxon>
        <taxon>Bacillota</taxon>
        <taxon>Negativicutes</taxon>
        <taxon>Veillonellales</taxon>
        <taxon>Veillonellaceae</taxon>
        <taxon>Megasphaera</taxon>
    </lineage>
</organism>
<dbReference type="Pfam" id="PF01614">
    <property type="entry name" value="IclR_C"/>
    <property type="match status" value="1"/>
</dbReference>
<dbReference type="Gene3D" id="3.30.450.40">
    <property type="match status" value="1"/>
</dbReference>
<dbReference type="PANTHER" id="PTHR30136:SF35">
    <property type="entry name" value="HTH-TYPE TRANSCRIPTIONAL REGULATOR RV1719"/>
    <property type="match status" value="1"/>
</dbReference>
<evidence type="ECO:0000259" key="5">
    <source>
        <dbReference type="PROSITE" id="PS51078"/>
    </source>
</evidence>
<protein>
    <submittedName>
        <fullName evidence="6">IclR family transcriptional regulator</fullName>
    </submittedName>
</protein>
<dbReference type="EMBL" id="JACOGK010000018">
    <property type="protein sequence ID" value="MBC3537036.1"/>
    <property type="molecule type" value="Genomic_DNA"/>
</dbReference>
<dbReference type="InterPro" id="IPR050707">
    <property type="entry name" value="HTH_MetabolicPath_Reg"/>
</dbReference>
<feature type="domain" description="IclR-ED" evidence="5">
    <location>
        <begin position="73"/>
        <end position="256"/>
    </location>
</feature>
<dbReference type="InterPro" id="IPR036388">
    <property type="entry name" value="WH-like_DNA-bd_sf"/>
</dbReference>
<evidence type="ECO:0000313" key="6">
    <source>
        <dbReference type="EMBL" id="MBC3537036.1"/>
    </source>
</evidence>
<keyword evidence="1" id="KW-0805">Transcription regulation</keyword>
<proteinExistence type="predicted"/>
<evidence type="ECO:0000256" key="1">
    <source>
        <dbReference type="ARBA" id="ARBA00023015"/>
    </source>
</evidence>
<dbReference type="Pfam" id="PF09339">
    <property type="entry name" value="HTH_IclR"/>
    <property type="match status" value="1"/>
</dbReference>
<dbReference type="SMART" id="SM00346">
    <property type="entry name" value="HTH_ICLR"/>
    <property type="match status" value="1"/>
</dbReference>
<evidence type="ECO:0000259" key="4">
    <source>
        <dbReference type="PROSITE" id="PS51077"/>
    </source>
</evidence>
<dbReference type="InterPro" id="IPR014757">
    <property type="entry name" value="Tscrpt_reg_IclR_C"/>
</dbReference>
<keyword evidence="3" id="KW-0804">Transcription</keyword>
<keyword evidence="7" id="KW-1185">Reference proteome</keyword>
<gene>
    <name evidence="6" type="ORF">H8J70_07215</name>
</gene>
<dbReference type="RefSeq" id="WP_186503190.1">
    <property type="nucleotide sequence ID" value="NZ_JACOGK010000018.1"/>
</dbReference>
<feature type="domain" description="HTH iclR-type" evidence="4">
    <location>
        <begin position="12"/>
        <end position="72"/>
    </location>
</feature>
<dbReference type="InterPro" id="IPR036390">
    <property type="entry name" value="WH_DNA-bd_sf"/>
</dbReference>
<dbReference type="InterPro" id="IPR029016">
    <property type="entry name" value="GAF-like_dom_sf"/>
</dbReference>
<dbReference type="InterPro" id="IPR005471">
    <property type="entry name" value="Tscrpt_reg_IclR_N"/>
</dbReference>
<dbReference type="Gene3D" id="1.10.10.10">
    <property type="entry name" value="Winged helix-like DNA-binding domain superfamily/Winged helix DNA-binding domain"/>
    <property type="match status" value="1"/>
</dbReference>
<dbReference type="PROSITE" id="PS51077">
    <property type="entry name" value="HTH_ICLR"/>
    <property type="match status" value="1"/>
</dbReference>
<dbReference type="PANTHER" id="PTHR30136">
    <property type="entry name" value="HELIX-TURN-HELIX TRANSCRIPTIONAL REGULATOR, ICLR FAMILY"/>
    <property type="match status" value="1"/>
</dbReference>
<dbReference type="SUPFAM" id="SSF46785">
    <property type="entry name" value="Winged helix' DNA-binding domain"/>
    <property type="match status" value="1"/>
</dbReference>
<dbReference type="SUPFAM" id="SSF55781">
    <property type="entry name" value="GAF domain-like"/>
    <property type="match status" value="1"/>
</dbReference>
<dbReference type="Proteomes" id="UP000606870">
    <property type="component" value="Unassembled WGS sequence"/>
</dbReference>
<dbReference type="PROSITE" id="PS51078">
    <property type="entry name" value="ICLR_ED"/>
    <property type="match status" value="1"/>
</dbReference>
<evidence type="ECO:0000313" key="7">
    <source>
        <dbReference type="Proteomes" id="UP000606870"/>
    </source>
</evidence>
<sequence length="256" mass="28469">MINDIEKKKYILSSVDNVLNLLNLFFDYEELTVNDMARLLSISRSTAFRFAVTLENKGFLAKTDHASYRLGLNLFSLGMLAYNRMELVSVIHPHLQNLAEESGETCHLAMLDDAVHVMFIDRALGTNQLKMETALGYRQYAHLTATGKAILAYQSEQTVNQYLKQAGFPQLTQHSLPHAAALLQVLDAIRQAGYACDDEEAEDGLTCYAVPLLDVTGRSYGAVSISGPTTRMKKNKESHIQRLQTLVASVSKTLIP</sequence>
<comment type="caution">
    <text evidence="6">The sequence shown here is derived from an EMBL/GenBank/DDBJ whole genome shotgun (WGS) entry which is preliminary data.</text>
</comment>
<evidence type="ECO:0000256" key="3">
    <source>
        <dbReference type="ARBA" id="ARBA00023163"/>
    </source>
</evidence>
<keyword evidence="2" id="KW-0238">DNA-binding</keyword>
<name>A0ABR6VLE4_9FIRM</name>